<dbReference type="EMBL" id="KL596699">
    <property type="protein sequence ID" value="KER28432.1"/>
    <property type="molecule type" value="Genomic_DNA"/>
</dbReference>
<dbReference type="KEGG" id="ovi:T265_13583"/>
<proteinExistence type="predicted"/>
<dbReference type="RefSeq" id="XP_009167840.1">
    <property type="nucleotide sequence ID" value="XM_009169576.1"/>
</dbReference>
<evidence type="ECO:0000313" key="2">
    <source>
        <dbReference type="Proteomes" id="UP000054324"/>
    </source>
</evidence>
<dbReference type="CTD" id="20327750"/>
<name>A0A074ZRH1_OPIVI</name>
<evidence type="ECO:0000313" key="1">
    <source>
        <dbReference type="EMBL" id="KER28432.1"/>
    </source>
</evidence>
<dbReference type="OrthoDB" id="10611144at2759"/>
<dbReference type="AlphaFoldDB" id="A0A074ZRH1"/>
<reference evidence="1 2" key="1">
    <citation type="submission" date="2013-11" db="EMBL/GenBank/DDBJ databases">
        <title>Opisthorchis viverrini - life in the bile duct.</title>
        <authorList>
            <person name="Young N.D."/>
            <person name="Nagarajan N."/>
            <person name="Lin S.J."/>
            <person name="Korhonen P.K."/>
            <person name="Jex A.R."/>
            <person name="Hall R.S."/>
            <person name="Safavi-Hemami H."/>
            <person name="Kaewkong W."/>
            <person name="Bertrand D."/>
            <person name="Gao S."/>
            <person name="Seet Q."/>
            <person name="Wongkham S."/>
            <person name="Teh B.T."/>
            <person name="Wongkham C."/>
            <person name="Intapan P.M."/>
            <person name="Maleewong W."/>
            <person name="Yang X."/>
            <person name="Hu M."/>
            <person name="Wang Z."/>
            <person name="Hofmann A."/>
            <person name="Sternberg P.W."/>
            <person name="Tan P."/>
            <person name="Wang J."/>
            <person name="Gasser R.B."/>
        </authorList>
    </citation>
    <scope>NUCLEOTIDE SEQUENCE [LARGE SCALE GENOMIC DNA]</scope>
</reference>
<dbReference type="STRING" id="6198.A0A074ZRH1"/>
<protein>
    <submittedName>
        <fullName evidence="1">Uncharacterized protein</fullName>
    </submittedName>
</protein>
<dbReference type="Proteomes" id="UP000054324">
    <property type="component" value="Unassembled WGS sequence"/>
</dbReference>
<accession>A0A074ZRH1</accession>
<sequence length="212" mass="21732">MMHSTSSPWLQALSPHDSTTAPGYSSSSVMAFNHVYPTLPTAAATLSSNQVHTNQPSLFSLHSHSAFAGDSQTGSSSGDLATDLHSVSGFIFNLFFVLLVQLTDVGYSVQLSSVPGSMLSQLDPIAAAAYYGFETDPAASAPSTNSWYSSSGVDVVSSATSGHVSSTAPQSGSGVTTPTTAKRLHSRTGCSTSNSNSSSAVKNPTGLPPPPE</sequence>
<organism evidence="1 2">
    <name type="scientific">Opisthorchis viverrini</name>
    <name type="common">Southeast Asian liver fluke</name>
    <dbReference type="NCBI Taxonomy" id="6198"/>
    <lineage>
        <taxon>Eukaryota</taxon>
        <taxon>Metazoa</taxon>
        <taxon>Spiralia</taxon>
        <taxon>Lophotrochozoa</taxon>
        <taxon>Platyhelminthes</taxon>
        <taxon>Trematoda</taxon>
        <taxon>Digenea</taxon>
        <taxon>Opisthorchiida</taxon>
        <taxon>Opisthorchiata</taxon>
        <taxon>Opisthorchiidae</taxon>
        <taxon>Opisthorchis</taxon>
    </lineage>
</organism>
<keyword evidence="2" id="KW-1185">Reference proteome</keyword>
<gene>
    <name evidence="1" type="ORF">T265_13583</name>
</gene>
<feature type="non-terminal residue" evidence="1">
    <location>
        <position position="212"/>
    </location>
</feature>
<dbReference type="GeneID" id="20327750"/>